<dbReference type="EMBL" id="CP023566">
    <property type="protein sequence ID" value="AWZ40003.1"/>
    <property type="molecule type" value="Genomic_DNA"/>
</dbReference>
<keyword evidence="8" id="KW-0078">Bacteriocin</keyword>
<dbReference type="KEGG" id="lmur:CPS94_08920"/>
<evidence type="ECO:0000256" key="9">
    <source>
        <dbReference type="ARBA" id="ARBA00023287"/>
    </source>
</evidence>
<keyword evidence="7" id="KW-0588">Pheromone</keyword>
<dbReference type="GO" id="GO:0031640">
    <property type="term" value="P:killing of cells of another organism"/>
    <property type="evidence" value="ECO:0007669"/>
    <property type="project" value="UniProtKB-KW"/>
</dbReference>
<dbReference type="InterPro" id="IPR004288">
    <property type="entry name" value="Competence_ComC"/>
</dbReference>
<comment type="subcellular location">
    <subcellularLocation>
        <location evidence="2">Secreted</location>
    </subcellularLocation>
</comment>
<dbReference type="GO" id="GO:0042742">
    <property type="term" value="P:defense response to bacterium"/>
    <property type="evidence" value="ECO:0007669"/>
    <property type="project" value="UniProtKB-KW"/>
</dbReference>
<dbReference type="Proteomes" id="UP000250153">
    <property type="component" value="Chromosome"/>
</dbReference>
<reference evidence="12 13" key="1">
    <citation type="submission" date="2017-09" db="EMBL/GenBank/DDBJ databases">
        <title>Predominant Lactobacillus spp. isolated from feces of mice subjected to short-term calorie restriction.</title>
        <authorList>
            <person name="Zhang C."/>
            <person name="Zhao L."/>
            <person name="Pan F."/>
        </authorList>
    </citation>
    <scope>NUCLEOTIDE SEQUENCE [LARGE SCALE GENOMIC DNA]</scope>
    <source>
        <strain evidence="11 12">CR141</strain>
        <strain evidence="10 13">CR147</strain>
    </source>
</reference>
<evidence type="ECO:0000256" key="5">
    <source>
        <dbReference type="ARBA" id="ARBA00022529"/>
    </source>
</evidence>
<protein>
    <submittedName>
        <fullName evidence="10">ComC/BlpC family peptide pheromone/bacteriocin</fullName>
    </submittedName>
</protein>
<evidence type="ECO:0000313" key="13">
    <source>
        <dbReference type="Proteomes" id="UP000250153"/>
    </source>
</evidence>
<dbReference type="GeneID" id="48467268"/>
<evidence type="ECO:0000256" key="4">
    <source>
        <dbReference type="ARBA" id="ARBA00022525"/>
    </source>
</evidence>
<evidence type="ECO:0000256" key="6">
    <source>
        <dbReference type="ARBA" id="ARBA00023022"/>
    </source>
</evidence>
<accession>A0AAD0KZ28</accession>
<name>A0AAD0KZ28_9LACO</name>
<proteinExistence type="inferred from homology"/>
<evidence type="ECO:0000256" key="8">
    <source>
        <dbReference type="ARBA" id="ARBA00023048"/>
    </source>
</evidence>
<dbReference type="Proteomes" id="UP000250143">
    <property type="component" value="Chromosome"/>
</dbReference>
<dbReference type="RefSeq" id="WP_082613054.1">
    <property type="nucleotide sequence ID" value="NZ_BAAAWB010000013.1"/>
</dbReference>
<evidence type="ECO:0000256" key="7">
    <source>
        <dbReference type="ARBA" id="ARBA00023044"/>
    </source>
</evidence>
<organism evidence="10 13">
    <name type="scientific">Ligilactobacillus murinus</name>
    <dbReference type="NCBI Taxonomy" id="1622"/>
    <lineage>
        <taxon>Bacteria</taxon>
        <taxon>Bacillati</taxon>
        <taxon>Bacillota</taxon>
        <taxon>Bacilli</taxon>
        <taxon>Lactobacillales</taxon>
        <taxon>Lactobacillaceae</taxon>
        <taxon>Ligilactobacillus</taxon>
    </lineage>
</organism>
<evidence type="ECO:0000256" key="2">
    <source>
        <dbReference type="ARBA" id="ARBA00004613"/>
    </source>
</evidence>
<keyword evidence="9" id="KW-0178">Competence</keyword>
<evidence type="ECO:0000313" key="12">
    <source>
        <dbReference type="Proteomes" id="UP000250143"/>
    </source>
</evidence>
<keyword evidence="12" id="KW-1185">Reference proteome</keyword>
<keyword evidence="5" id="KW-0929">Antimicrobial</keyword>
<dbReference type="GO" id="GO:0005576">
    <property type="term" value="C:extracellular region"/>
    <property type="evidence" value="ECO:0007669"/>
    <property type="project" value="UniProtKB-SubCell"/>
</dbReference>
<dbReference type="GO" id="GO:0005186">
    <property type="term" value="F:pheromone activity"/>
    <property type="evidence" value="ECO:0007669"/>
    <property type="project" value="InterPro"/>
</dbReference>
<evidence type="ECO:0000313" key="10">
    <source>
        <dbReference type="EMBL" id="AWZ39033.1"/>
    </source>
</evidence>
<comment type="function">
    <text evidence="1">Acts as a pheromone, induces cells to develop competence for genetic transformation.</text>
</comment>
<dbReference type="AlphaFoldDB" id="A0AAD0KZ28"/>
<keyword evidence="4" id="KW-0964">Secreted</keyword>
<comment type="similarity">
    <text evidence="3">Belongs to the ComC family.</text>
</comment>
<evidence type="ECO:0000256" key="1">
    <source>
        <dbReference type="ARBA" id="ARBA00002667"/>
    </source>
</evidence>
<gene>
    <name evidence="11" type="ORF">CPQ89_02585</name>
    <name evidence="10" type="ORF">CPS94_08920</name>
</gene>
<evidence type="ECO:0000256" key="3">
    <source>
        <dbReference type="ARBA" id="ARBA00009039"/>
    </source>
</evidence>
<keyword evidence="6" id="KW-0044">Antibiotic</keyword>
<dbReference type="NCBIfam" id="TIGR01847">
    <property type="entry name" value="bacteriocin_sig"/>
    <property type="match status" value="1"/>
</dbReference>
<sequence length="46" mass="4988">MNNAELNLFEELSTSDLQNIVGGKRGLGYHIVDAVVSFGKGFLDAF</sequence>
<dbReference type="InterPro" id="IPR010133">
    <property type="entry name" value="Bacteriocin_signal_seq"/>
</dbReference>
<dbReference type="EMBL" id="CP023565">
    <property type="protein sequence ID" value="AWZ39033.1"/>
    <property type="molecule type" value="Genomic_DNA"/>
</dbReference>
<dbReference type="Pfam" id="PF03047">
    <property type="entry name" value="ComC"/>
    <property type="match status" value="1"/>
</dbReference>
<evidence type="ECO:0000313" key="11">
    <source>
        <dbReference type="EMBL" id="AWZ40003.1"/>
    </source>
</evidence>